<feature type="domain" description="DUF112" evidence="2">
    <location>
        <begin position="18"/>
        <end position="437"/>
    </location>
</feature>
<feature type="transmembrane region" description="Helical" evidence="1">
    <location>
        <begin position="468"/>
        <end position="488"/>
    </location>
</feature>
<evidence type="ECO:0000256" key="1">
    <source>
        <dbReference type="SAM" id="Phobius"/>
    </source>
</evidence>
<feature type="transmembrane region" description="Helical" evidence="1">
    <location>
        <begin position="105"/>
        <end position="130"/>
    </location>
</feature>
<sequence length="503" mass="53276">MIENLLLGFSQALTLENLFYCFTGVFVGTFIGVLPGVGALAAVSLLLPVTFYLEPLSALIMLAGIFYGAEYGGSISAILLNLPGTTSSAVVCLDGYPMAKNNRAGVALFVTAIASFIGGSIGIVLLMALAPAFVALALNFSAPEYFAVIVFGLIAASTISQGSQIKSIAMVLTGLGLGTVGMDVNTGIPRLTFGMRELYDGISIVAVAMGLFGVSEIIASVRYASRQRTKIKVSMRDMLPTWDETRRSILPTMRGTSIGSLFGALPGTGATVASFISYAIEKRVSRHPERFGKGAVEGIAGPESSNNAAAQTAFIPTLTLGIPGTATMALILGAMMIHGITPGPSMISNEPVVFWGLIASFWIGNVLLLVLNIPLIRFWVAVLQTPYRLLYPAVIGLICIGVYSINRSVFDVYLVFILGIMGYGMRLLNFQPAPLLLGFVLGPLLEENFRRSLIISRGDYGIFLERPISAAVLAVSLGLLILALYSNVRQRCNAKTSRASGSG</sequence>
<keyword evidence="1" id="KW-1133">Transmembrane helix</keyword>
<keyword evidence="4" id="KW-1185">Reference proteome</keyword>
<feature type="transmembrane region" description="Helical" evidence="1">
    <location>
        <begin position="313"/>
        <end position="340"/>
    </location>
</feature>
<accession>A0ABS9B9Q2</accession>
<feature type="transmembrane region" description="Helical" evidence="1">
    <location>
        <begin position="388"/>
        <end position="405"/>
    </location>
</feature>
<reference evidence="3 4" key="1">
    <citation type="journal article" date="2021" name="Front. Microbiol.">
        <title>Aerobic Denitrification and Heterotrophic Sulfur Oxidation in the Genus Halomonas Revealed by Six Novel Species Characterizations and Genome-Based Analysis.</title>
        <authorList>
            <person name="Wang L."/>
            <person name="Shao Z."/>
        </authorList>
    </citation>
    <scope>NUCLEOTIDE SEQUENCE [LARGE SCALE GENOMIC DNA]</scope>
    <source>
        <strain evidence="3 4">MCCC 1A05748</strain>
    </source>
</reference>
<feature type="transmembrane region" description="Helical" evidence="1">
    <location>
        <begin position="136"/>
        <end position="156"/>
    </location>
</feature>
<dbReference type="PANTHER" id="PTHR35342:SF5">
    <property type="entry name" value="TRICARBOXYLIC TRANSPORT PROTEIN"/>
    <property type="match status" value="1"/>
</dbReference>
<proteinExistence type="predicted"/>
<dbReference type="EMBL" id="JABFTQ010000017">
    <property type="protein sequence ID" value="MCE8048962.1"/>
    <property type="molecule type" value="Genomic_DNA"/>
</dbReference>
<protein>
    <submittedName>
        <fullName evidence="3">Tripartite tricarboxylate transporter permease</fullName>
    </submittedName>
</protein>
<gene>
    <name evidence="3" type="ORF">HOP60_19805</name>
</gene>
<dbReference type="Proteomes" id="UP001320154">
    <property type="component" value="Unassembled WGS sequence"/>
</dbReference>
<keyword evidence="1" id="KW-0472">Membrane</keyword>
<feature type="transmembrane region" description="Helical" evidence="1">
    <location>
        <begin position="49"/>
        <end position="69"/>
    </location>
</feature>
<feature type="transmembrane region" description="Helical" evidence="1">
    <location>
        <begin position="412"/>
        <end position="430"/>
    </location>
</feature>
<evidence type="ECO:0000313" key="3">
    <source>
        <dbReference type="EMBL" id="MCE8048962.1"/>
    </source>
</evidence>
<keyword evidence="1" id="KW-0812">Transmembrane</keyword>
<name>A0ABS9B9Q2_9GAMM</name>
<evidence type="ECO:0000313" key="4">
    <source>
        <dbReference type="Proteomes" id="UP001320154"/>
    </source>
</evidence>
<organism evidence="3 4">
    <name type="scientific">Billgrantia desiderata</name>
    <dbReference type="NCBI Taxonomy" id="52021"/>
    <lineage>
        <taxon>Bacteria</taxon>
        <taxon>Pseudomonadati</taxon>
        <taxon>Pseudomonadota</taxon>
        <taxon>Gammaproteobacteria</taxon>
        <taxon>Oceanospirillales</taxon>
        <taxon>Halomonadaceae</taxon>
        <taxon>Billgrantia</taxon>
    </lineage>
</organism>
<comment type="caution">
    <text evidence="3">The sequence shown here is derived from an EMBL/GenBank/DDBJ whole genome shotgun (WGS) entry which is preliminary data.</text>
</comment>
<feature type="transmembrane region" description="Helical" evidence="1">
    <location>
        <begin position="168"/>
        <end position="189"/>
    </location>
</feature>
<evidence type="ECO:0000259" key="2">
    <source>
        <dbReference type="Pfam" id="PF01970"/>
    </source>
</evidence>
<dbReference type="PANTHER" id="PTHR35342">
    <property type="entry name" value="TRICARBOXYLIC TRANSPORT PROTEIN"/>
    <property type="match status" value="1"/>
</dbReference>
<dbReference type="RefSeq" id="WP_234251470.1">
    <property type="nucleotide sequence ID" value="NZ_JABFTQ010000017.1"/>
</dbReference>
<feature type="transmembrane region" description="Helical" evidence="1">
    <location>
        <begin position="17"/>
        <end position="42"/>
    </location>
</feature>
<feature type="transmembrane region" description="Helical" evidence="1">
    <location>
        <begin position="256"/>
        <end position="280"/>
    </location>
</feature>
<dbReference type="Pfam" id="PF01970">
    <property type="entry name" value="TctA"/>
    <property type="match status" value="1"/>
</dbReference>
<feature type="transmembrane region" description="Helical" evidence="1">
    <location>
        <begin position="352"/>
        <end position="376"/>
    </location>
</feature>
<dbReference type="InterPro" id="IPR002823">
    <property type="entry name" value="DUF112_TM"/>
</dbReference>
<feature type="transmembrane region" description="Helical" evidence="1">
    <location>
        <begin position="201"/>
        <end position="225"/>
    </location>
</feature>